<keyword evidence="2" id="KW-1185">Reference proteome</keyword>
<dbReference type="STRING" id="1592317.DPF_1351"/>
<gene>
    <name evidence="1" type="ORF">DPF_1351</name>
</gene>
<dbReference type="SUPFAM" id="SSF56784">
    <property type="entry name" value="HAD-like"/>
    <property type="match status" value="1"/>
</dbReference>
<comment type="caution">
    <text evidence="1">The sequence shown here is derived from an EMBL/GenBank/DDBJ whole genome shotgun (WGS) entry which is preliminary data.</text>
</comment>
<dbReference type="InterPro" id="IPR023214">
    <property type="entry name" value="HAD_sf"/>
</dbReference>
<dbReference type="AlphaFoldDB" id="A0A194AEZ1"/>
<accession>A0A194AEZ1</accession>
<dbReference type="OrthoDB" id="159409at2"/>
<dbReference type="EMBL" id="BDFE01000015">
    <property type="protein sequence ID" value="GAU08637.1"/>
    <property type="molecule type" value="Genomic_DNA"/>
</dbReference>
<dbReference type="Proteomes" id="UP000095200">
    <property type="component" value="Unassembled WGS sequence"/>
</dbReference>
<dbReference type="RefSeq" id="WP_069858327.1">
    <property type="nucleotide sequence ID" value="NZ_BDFE01000015.1"/>
</dbReference>
<dbReference type="InterPro" id="IPR036412">
    <property type="entry name" value="HAD-like_sf"/>
</dbReference>
<organism evidence="1 2">
    <name type="scientific">Desulfoplanes formicivorans</name>
    <dbReference type="NCBI Taxonomy" id="1592317"/>
    <lineage>
        <taxon>Bacteria</taxon>
        <taxon>Pseudomonadati</taxon>
        <taxon>Thermodesulfobacteriota</taxon>
        <taxon>Desulfovibrionia</taxon>
        <taxon>Desulfovibrionales</taxon>
        <taxon>Desulfoplanaceae</taxon>
        <taxon>Desulfoplanes</taxon>
    </lineage>
</organism>
<reference evidence="2" key="1">
    <citation type="submission" date="2016-06" db="EMBL/GenBank/DDBJ databases">
        <title>Draft genome sequence of Desulfoplanes formicivorans strain Pf12B.</title>
        <authorList>
            <person name="Watanabe M."/>
            <person name="Kojima H."/>
            <person name="Fukui M."/>
        </authorList>
    </citation>
    <scope>NUCLEOTIDE SEQUENCE [LARGE SCALE GENOMIC DNA]</scope>
    <source>
        <strain evidence="2">Pf12B</strain>
    </source>
</reference>
<evidence type="ECO:0000313" key="1">
    <source>
        <dbReference type="EMBL" id="GAU08637.1"/>
    </source>
</evidence>
<sequence>MIRIDIPGDSPLELEHLVLDFNGTLALDGQLLPGVLERLQTLAGDLAIHIVTADTFGNVAKMFAATDLDIIVLGPQDQDLAKKQVIHDLGPTACVAVGNGRNDVFMLQEAALGIGLIQGEGAHAGIVRTAHVICTSILDGLDLLTHPLRLAATLRH</sequence>
<protein>
    <submittedName>
        <fullName evidence="1">ATPase P</fullName>
    </submittedName>
</protein>
<evidence type="ECO:0000313" key="2">
    <source>
        <dbReference type="Proteomes" id="UP000095200"/>
    </source>
</evidence>
<dbReference type="Gene3D" id="3.40.50.1000">
    <property type="entry name" value="HAD superfamily/HAD-like"/>
    <property type="match status" value="1"/>
</dbReference>
<proteinExistence type="predicted"/>
<name>A0A194AEZ1_9BACT</name>